<feature type="domain" description="Radical SAM core" evidence="7">
    <location>
        <begin position="152"/>
        <end position="402"/>
    </location>
</feature>
<accession>A0A6M3KVR7</accession>
<proteinExistence type="predicted"/>
<feature type="domain" description="B12-binding" evidence="6">
    <location>
        <begin position="2"/>
        <end position="127"/>
    </location>
</feature>
<evidence type="ECO:0000256" key="2">
    <source>
        <dbReference type="ARBA" id="ARBA00022691"/>
    </source>
</evidence>
<dbReference type="InterPro" id="IPR006638">
    <property type="entry name" value="Elp3/MiaA/NifB-like_rSAM"/>
</dbReference>
<dbReference type="PANTHER" id="PTHR43409">
    <property type="entry name" value="ANAEROBIC MAGNESIUM-PROTOPORPHYRIN IX MONOMETHYL ESTER CYCLASE-RELATED"/>
    <property type="match status" value="1"/>
</dbReference>
<dbReference type="InterPro" id="IPR058240">
    <property type="entry name" value="rSAM_sf"/>
</dbReference>
<protein>
    <submittedName>
        <fullName evidence="8">Putative vitamin B12-binding domain containing protein</fullName>
    </submittedName>
</protein>
<dbReference type="Pfam" id="PF02310">
    <property type="entry name" value="B12-binding"/>
    <property type="match status" value="1"/>
</dbReference>
<dbReference type="GO" id="GO:0031419">
    <property type="term" value="F:cobalamin binding"/>
    <property type="evidence" value="ECO:0007669"/>
    <property type="project" value="InterPro"/>
</dbReference>
<dbReference type="SFLD" id="SFLDS00029">
    <property type="entry name" value="Radical_SAM"/>
    <property type="match status" value="1"/>
</dbReference>
<evidence type="ECO:0000256" key="3">
    <source>
        <dbReference type="ARBA" id="ARBA00022723"/>
    </source>
</evidence>
<dbReference type="PANTHER" id="PTHR43409:SF7">
    <property type="entry name" value="BLL1977 PROTEIN"/>
    <property type="match status" value="1"/>
</dbReference>
<dbReference type="Gene3D" id="3.40.50.280">
    <property type="entry name" value="Cobalamin-binding domain"/>
    <property type="match status" value="1"/>
</dbReference>
<dbReference type="Pfam" id="PF04055">
    <property type="entry name" value="Radical_SAM"/>
    <property type="match status" value="1"/>
</dbReference>
<evidence type="ECO:0000259" key="6">
    <source>
        <dbReference type="PROSITE" id="PS51332"/>
    </source>
</evidence>
<reference evidence="8" key="1">
    <citation type="submission" date="2020-03" db="EMBL/GenBank/DDBJ databases">
        <title>The deep terrestrial virosphere.</title>
        <authorList>
            <person name="Holmfeldt K."/>
            <person name="Nilsson E."/>
            <person name="Simone D."/>
            <person name="Lopez-Fernandez M."/>
            <person name="Wu X."/>
            <person name="de Brujin I."/>
            <person name="Lundin D."/>
            <person name="Andersson A."/>
            <person name="Bertilsson S."/>
            <person name="Dopson M."/>
        </authorList>
    </citation>
    <scope>NUCLEOTIDE SEQUENCE</scope>
    <source>
        <strain evidence="8">MM415B02153</strain>
    </source>
</reference>
<dbReference type="GO" id="GO:0046872">
    <property type="term" value="F:metal ion binding"/>
    <property type="evidence" value="ECO:0007669"/>
    <property type="project" value="UniProtKB-KW"/>
</dbReference>
<gene>
    <name evidence="8" type="ORF">MM415B02153_0009</name>
</gene>
<dbReference type="InterPro" id="IPR051198">
    <property type="entry name" value="BchE-like"/>
</dbReference>
<dbReference type="SMART" id="SM00729">
    <property type="entry name" value="Elp3"/>
    <property type="match status" value="1"/>
</dbReference>
<dbReference type="PROSITE" id="PS51332">
    <property type="entry name" value="B12_BINDING"/>
    <property type="match status" value="1"/>
</dbReference>
<dbReference type="GO" id="GO:0051536">
    <property type="term" value="F:iron-sulfur cluster binding"/>
    <property type="evidence" value="ECO:0007669"/>
    <property type="project" value="UniProtKB-KW"/>
</dbReference>
<keyword evidence="2" id="KW-0949">S-adenosyl-L-methionine</keyword>
<keyword evidence="4" id="KW-0408">Iron</keyword>
<dbReference type="SUPFAM" id="SSF102114">
    <property type="entry name" value="Radical SAM enzymes"/>
    <property type="match status" value="1"/>
</dbReference>
<keyword evidence="5" id="KW-0411">Iron-sulfur</keyword>
<dbReference type="CDD" id="cd01335">
    <property type="entry name" value="Radical_SAM"/>
    <property type="match status" value="1"/>
</dbReference>
<evidence type="ECO:0000259" key="7">
    <source>
        <dbReference type="PROSITE" id="PS51918"/>
    </source>
</evidence>
<dbReference type="InterPro" id="IPR007197">
    <property type="entry name" value="rSAM"/>
</dbReference>
<dbReference type="InterPro" id="IPR013785">
    <property type="entry name" value="Aldolase_TIM"/>
</dbReference>
<evidence type="ECO:0000256" key="1">
    <source>
        <dbReference type="ARBA" id="ARBA00001966"/>
    </source>
</evidence>
<dbReference type="GO" id="GO:0003824">
    <property type="term" value="F:catalytic activity"/>
    <property type="evidence" value="ECO:0007669"/>
    <property type="project" value="InterPro"/>
</dbReference>
<dbReference type="InterPro" id="IPR006158">
    <property type="entry name" value="Cobalamin-bd"/>
</dbReference>
<dbReference type="EMBL" id="MT142607">
    <property type="protein sequence ID" value="QJA85980.1"/>
    <property type="molecule type" value="Genomic_DNA"/>
</dbReference>
<dbReference type="PROSITE" id="PS51918">
    <property type="entry name" value="RADICAL_SAM"/>
    <property type="match status" value="1"/>
</dbReference>
<evidence type="ECO:0000313" key="8">
    <source>
        <dbReference type="EMBL" id="QJA85980.1"/>
    </source>
</evidence>
<evidence type="ECO:0000256" key="4">
    <source>
        <dbReference type="ARBA" id="ARBA00023004"/>
    </source>
</evidence>
<keyword evidence="3" id="KW-0479">Metal-binding</keyword>
<sequence length="436" mass="49453">MKHKVLLVGRYNIIEPLGIMTLASVIKEEGHCVDIFLYRQPDGSDIIPHICEGSYDMVGFSCYTGLHKVVYRKALALKGNHKVIIGGPHTTAFMQECSDYADYVVVGEGVSSIRGVLNGSIKPGIVFSPYLVAPNHIPVPDRKIVYGNYPKLKDNPIKSVITSMGCKFSCDYCYNPAYRKLYPQFKVRQRTVESVVEECVNLKQYGTKMIFFQDDHFGLDVTWLNDFSKAYKKHVGLPFHCQMRPESISEGRLKLIKQAGCISITMAIETYNDSVRKYHLGRSGGIDIIKHAGHLVSVWGLALRTQQMLALPDTTKEDELNLLQLNIELQPAVAWTSIFAPYLGTPLGDWCKASGWYDGTNDDLDDNFFSNTRLNFDPDRVRFSNMLHRIFATCVKIPHGLELAKRFLNDGALTFDGWYHTVKQLFYDKCLYNMEE</sequence>
<dbReference type="SFLD" id="SFLDG01082">
    <property type="entry name" value="B12-binding_domain_containing"/>
    <property type="match status" value="1"/>
</dbReference>
<name>A0A6M3KVR7_9ZZZZ</name>
<dbReference type="AlphaFoldDB" id="A0A6M3KVR7"/>
<comment type="cofactor">
    <cofactor evidence="1">
        <name>[4Fe-4S] cluster</name>
        <dbReference type="ChEBI" id="CHEBI:49883"/>
    </cofactor>
</comment>
<evidence type="ECO:0000256" key="5">
    <source>
        <dbReference type="ARBA" id="ARBA00023014"/>
    </source>
</evidence>
<organism evidence="8">
    <name type="scientific">viral metagenome</name>
    <dbReference type="NCBI Taxonomy" id="1070528"/>
    <lineage>
        <taxon>unclassified sequences</taxon>
        <taxon>metagenomes</taxon>
        <taxon>organismal metagenomes</taxon>
    </lineage>
</organism>
<dbReference type="Gene3D" id="3.20.20.70">
    <property type="entry name" value="Aldolase class I"/>
    <property type="match status" value="1"/>
</dbReference>